<name>A0A0E9PE66_ANGAN</name>
<protein>
    <submittedName>
        <fullName evidence="1">Uncharacterized protein</fullName>
    </submittedName>
</protein>
<dbReference type="EMBL" id="GBXM01106000">
    <property type="protein sequence ID" value="JAH02577.1"/>
    <property type="molecule type" value="Transcribed_RNA"/>
</dbReference>
<reference evidence="1" key="1">
    <citation type="submission" date="2014-11" db="EMBL/GenBank/DDBJ databases">
        <authorList>
            <person name="Amaro Gonzalez C."/>
        </authorList>
    </citation>
    <scope>NUCLEOTIDE SEQUENCE</scope>
</reference>
<sequence>MTSRLIVTQTNGHITMRWSANVGTTSKTASTVYGIRCLRCKGKWRDREKYHLDTRRA</sequence>
<reference evidence="1" key="2">
    <citation type="journal article" date="2015" name="Fish Shellfish Immunol.">
        <title>Early steps in the European eel (Anguilla anguilla)-Vibrio vulnificus interaction in the gills: Role of the RtxA13 toxin.</title>
        <authorList>
            <person name="Callol A."/>
            <person name="Pajuelo D."/>
            <person name="Ebbesson L."/>
            <person name="Teles M."/>
            <person name="MacKenzie S."/>
            <person name="Amaro C."/>
        </authorList>
    </citation>
    <scope>NUCLEOTIDE SEQUENCE</scope>
</reference>
<proteinExistence type="predicted"/>
<accession>A0A0E9PE66</accession>
<dbReference type="AlphaFoldDB" id="A0A0E9PE66"/>
<evidence type="ECO:0000313" key="1">
    <source>
        <dbReference type="EMBL" id="JAH02577.1"/>
    </source>
</evidence>
<organism evidence="1">
    <name type="scientific">Anguilla anguilla</name>
    <name type="common">European freshwater eel</name>
    <name type="synonym">Muraena anguilla</name>
    <dbReference type="NCBI Taxonomy" id="7936"/>
    <lineage>
        <taxon>Eukaryota</taxon>
        <taxon>Metazoa</taxon>
        <taxon>Chordata</taxon>
        <taxon>Craniata</taxon>
        <taxon>Vertebrata</taxon>
        <taxon>Euteleostomi</taxon>
        <taxon>Actinopterygii</taxon>
        <taxon>Neopterygii</taxon>
        <taxon>Teleostei</taxon>
        <taxon>Anguilliformes</taxon>
        <taxon>Anguillidae</taxon>
        <taxon>Anguilla</taxon>
    </lineage>
</organism>